<organism evidence="6 7">
    <name type="scientific">Paenirhodobacter huangdaonensis</name>
    <dbReference type="NCBI Taxonomy" id="2501515"/>
    <lineage>
        <taxon>Bacteria</taxon>
        <taxon>Pseudomonadati</taxon>
        <taxon>Pseudomonadota</taxon>
        <taxon>Alphaproteobacteria</taxon>
        <taxon>Rhodobacterales</taxon>
        <taxon>Rhodobacter group</taxon>
        <taxon>Paenirhodobacter</taxon>
    </lineage>
</organism>
<dbReference type="PANTHER" id="PTHR30346:SF28">
    <property type="entry name" value="HTH-TYPE TRANSCRIPTIONAL REGULATOR CYNR"/>
    <property type="match status" value="1"/>
</dbReference>
<reference evidence="6 7" key="1">
    <citation type="submission" date="2019-01" db="EMBL/GenBank/DDBJ databases">
        <title>Sinorhodobacter populi sp. nov. isolated from the symptomatic bark tissue of Populus euramericana canker.</title>
        <authorList>
            <person name="Xu G."/>
        </authorList>
    </citation>
    <scope>NUCLEOTIDE SEQUENCE [LARGE SCALE GENOMIC DNA]</scope>
    <source>
        <strain evidence="6 7">CGMCC 1.12963</strain>
    </source>
</reference>
<dbReference type="PROSITE" id="PS50931">
    <property type="entry name" value="HTH_LYSR"/>
    <property type="match status" value="1"/>
</dbReference>
<evidence type="ECO:0000313" key="7">
    <source>
        <dbReference type="Proteomes" id="UP000288071"/>
    </source>
</evidence>
<keyword evidence="3" id="KW-0238">DNA-binding</keyword>
<dbReference type="PRINTS" id="PR00039">
    <property type="entry name" value="HTHLYSR"/>
</dbReference>
<dbReference type="GO" id="GO:0003700">
    <property type="term" value="F:DNA-binding transcription factor activity"/>
    <property type="evidence" value="ECO:0007669"/>
    <property type="project" value="InterPro"/>
</dbReference>
<dbReference type="Gene3D" id="3.40.190.10">
    <property type="entry name" value="Periplasmic binding protein-like II"/>
    <property type="match status" value="2"/>
</dbReference>
<keyword evidence="4" id="KW-0804">Transcription</keyword>
<comment type="caution">
    <text evidence="6">The sequence shown here is derived from an EMBL/GenBank/DDBJ whole genome shotgun (WGS) entry which is preliminary data.</text>
</comment>
<evidence type="ECO:0000256" key="2">
    <source>
        <dbReference type="ARBA" id="ARBA00023015"/>
    </source>
</evidence>
<dbReference type="CDD" id="cd08414">
    <property type="entry name" value="PBP2_LTTR_aromatics_like"/>
    <property type="match status" value="1"/>
</dbReference>
<gene>
    <name evidence="6" type="ORF">EOW66_00525</name>
</gene>
<dbReference type="Gene3D" id="1.10.10.10">
    <property type="entry name" value="Winged helix-like DNA-binding domain superfamily/Winged helix DNA-binding domain"/>
    <property type="match status" value="1"/>
</dbReference>
<dbReference type="AlphaFoldDB" id="A0A3S3LQH0"/>
<protein>
    <submittedName>
        <fullName evidence="6">LysR family transcriptional regulator</fullName>
    </submittedName>
</protein>
<evidence type="ECO:0000259" key="5">
    <source>
        <dbReference type="PROSITE" id="PS50931"/>
    </source>
</evidence>
<evidence type="ECO:0000256" key="3">
    <source>
        <dbReference type="ARBA" id="ARBA00023125"/>
    </source>
</evidence>
<dbReference type="EMBL" id="SAVA01000001">
    <property type="protein sequence ID" value="RWR54587.1"/>
    <property type="molecule type" value="Genomic_DNA"/>
</dbReference>
<feature type="domain" description="HTH lysR-type" evidence="5">
    <location>
        <begin position="2"/>
        <end position="59"/>
    </location>
</feature>
<dbReference type="InterPro" id="IPR036388">
    <property type="entry name" value="WH-like_DNA-bd_sf"/>
</dbReference>
<keyword evidence="7" id="KW-1185">Reference proteome</keyword>
<evidence type="ECO:0000313" key="6">
    <source>
        <dbReference type="EMBL" id="RWR54587.1"/>
    </source>
</evidence>
<dbReference type="InterPro" id="IPR000847">
    <property type="entry name" value="LysR_HTH_N"/>
</dbReference>
<name>A0A3S3LQH0_9RHOB</name>
<dbReference type="InterPro" id="IPR005119">
    <property type="entry name" value="LysR_subst-bd"/>
</dbReference>
<dbReference type="Pfam" id="PF03466">
    <property type="entry name" value="LysR_substrate"/>
    <property type="match status" value="1"/>
</dbReference>
<keyword evidence="2" id="KW-0805">Transcription regulation</keyword>
<evidence type="ECO:0000256" key="4">
    <source>
        <dbReference type="ARBA" id="ARBA00023163"/>
    </source>
</evidence>
<proteinExistence type="inferred from homology"/>
<accession>A0A3S3LQH0</accession>
<dbReference type="RefSeq" id="WP_128154049.1">
    <property type="nucleotide sequence ID" value="NZ_JBHSOM010000007.1"/>
</dbReference>
<dbReference type="GO" id="GO:0032993">
    <property type="term" value="C:protein-DNA complex"/>
    <property type="evidence" value="ECO:0007669"/>
    <property type="project" value="TreeGrafter"/>
</dbReference>
<dbReference type="SUPFAM" id="SSF46785">
    <property type="entry name" value="Winged helix' DNA-binding domain"/>
    <property type="match status" value="1"/>
</dbReference>
<dbReference type="Pfam" id="PF00126">
    <property type="entry name" value="HTH_1"/>
    <property type="match status" value="1"/>
</dbReference>
<dbReference type="SUPFAM" id="SSF53850">
    <property type="entry name" value="Periplasmic binding protein-like II"/>
    <property type="match status" value="1"/>
</dbReference>
<reference evidence="7" key="2">
    <citation type="submission" date="2019-01" db="EMBL/GenBank/DDBJ databases">
        <title>Sinorhodobacter populi sp. nov. isolated from the symptomatic bark tissue of Populus euramericana canker.</title>
        <authorList>
            <person name="Li Y."/>
        </authorList>
    </citation>
    <scope>NUCLEOTIDE SEQUENCE [LARGE SCALE GENOMIC DNA]</scope>
    <source>
        <strain evidence="7">CGMCC 1.12963</strain>
    </source>
</reference>
<dbReference type="InterPro" id="IPR036390">
    <property type="entry name" value="WH_DNA-bd_sf"/>
</dbReference>
<comment type="similarity">
    <text evidence="1">Belongs to the LysR transcriptional regulatory family.</text>
</comment>
<sequence>MLTLRHYELLVVLAEELHFGRASERLKISQPQLTLQLQQMEELVGARLFERTRRKVSLSTAGALLLPEARAVLRHAERAEEVALRVGRGMIGELALGYIGAAAYNGVLTNLVRRYRLRAPQTAMRLTLMDLDRSIPEVAAGNLDAGIVRLPYPDLPDDLSTRTLCEEKLWIALPDTHPLAVQSDRPVTLQDVRDEPFIATHLPPNTGFSAAMHRACAGAGITPDIVQRSPQFASIVSLVAAGLGVALVPEAVKHVQIAGVSYRPLPDQTETANISLVYRTDHESPPLALFLSCLDDAPL</sequence>
<dbReference type="PANTHER" id="PTHR30346">
    <property type="entry name" value="TRANSCRIPTIONAL DUAL REGULATOR HCAR-RELATED"/>
    <property type="match status" value="1"/>
</dbReference>
<dbReference type="Proteomes" id="UP000288071">
    <property type="component" value="Unassembled WGS sequence"/>
</dbReference>
<evidence type="ECO:0000256" key="1">
    <source>
        <dbReference type="ARBA" id="ARBA00009437"/>
    </source>
</evidence>
<dbReference type="GO" id="GO:0003677">
    <property type="term" value="F:DNA binding"/>
    <property type="evidence" value="ECO:0007669"/>
    <property type="project" value="UniProtKB-KW"/>
</dbReference>